<gene>
    <name evidence="1" type="ORF">KS419_06225</name>
</gene>
<comment type="caution">
    <text evidence="1">The sequence shown here is derived from an EMBL/GenBank/DDBJ whole genome shotgun (WGS) entry which is preliminary data.</text>
</comment>
<dbReference type="RefSeq" id="WP_217065205.1">
    <property type="nucleotide sequence ID" value="NZ_JAHQCS010000066.1"/>
</dbReference>
<dbReference type="PANTHER" id="PTHR17985:SF8">
    <property type="entry name" value="TRANSPORT AND GOLGI ORGANIZATION PROTEIN 2 HOMOLOG"/>
    <property type="match status" value="1"/>
</dbReference>
<accession>A0ABS6JG56</accession>
<evidence type="ECO:0000313" key="1">
    <source>
        <dbReference type="EMBL" id="MBU9711323.1"/>
    </source>
</evidence>
<dbReference type="EMBL" id="JAHQCS010000066">
    <property type="protein sequence ID" value="MBU9711323.1"/>
    <property type="molecule type" value="Genomic_DNA"/>
</dbReference>
<proteinExistence type="predicted"/>
<dbReference type="PANTHER" id="PTHR17985">
    <property type="entry name" value="SER/THR-RICH PROTEIN T10 IN DGCR REGION"/>
    <property type="match status" value="1"/>
</dbReference>
<sequence>MCILGFAIKEHPGFPFIFVANRDEFYHRKTAAAQFWRKYPSILAGVDLEKGGTWLGITKEGKFAALTNVREQSKESKDVSSRGELVSNYLQGTRGFHESILNKEGYGGYNLLYGDIKDLTFVSNRSNETFLLKEGLHAISNSPTLNSNWPKVNKLREGIKKSLSIKNQVDLEEELMEELQNETVFNDNSFSEVERMLSPVFIKSNEYGTRTSNVIIVDNENNCTFLERTHVPSVTDRRYTFKINNN</sequence>
<evidence type="ECO:0000313" key="2">
    <source>
        <dbReference type="Proteomes" id="UP000784880"/>
    </source>
</evidence>
<keyword evidence="2" id="KW-1185">Reference proteome</keyword>
<protein>
    <submittedName>
        <fullName evidence="1">NRDE family protein</fullName>
    </submittedName>
</protein>
<organism evidence="1 2">
    <name type="scientific">Evansella tamaricis</name>
    <dbReference type="NCBI Taxonomy" id="2069301"/>
    <lineage>
        <taxon>Bacteria</taxon>
        <taxon>Bacillati</taxon>
        <taxon>Bacillota</taxon>
        <taxon>Bacilli</taxon>
        <taxon>Bacillales</taxon>
        <taxon>Bacillaceae</taxon>
        <taxon>Evansella</taxon>
    </lineage>
</organism>
<dbReference type="Proteomes" id="UP000784880">
    <property type="component" value="Unassembled WGS sequence"/>
</dbReference>
<name>A0ABS6JG56_9BACI</name>
<reference evidence="1 2" key="1">
    <citation type="submission" date="2021-06" db="EMBL/GenBank/DDBJ databases">
        <title>Bacillus sp. RD4P76, an endophyte from a halophyte.</title>
        <authorList>
            <person name="Sun J.-Q."/>
        </authorList>
    </citation>
    <scope>NUCLEOTIDE SEQUENCE [LARGE SCALE GENOMIC DNA]</scope>
    <source>
        <strain evidence="1 2">CGMCC 1.15917</strain>
    </source>
</reference>
<dbReference type="InterPro" id="IPR008551">
    <property type="entry name" value="TANGO2"/>
</dbReference>
<dbReference type="Pfam" id="PF05742">
    <property type="entry name" value="TANGO2"/>
    <property type="match status" value="1"/>
</dbReference>